<dbReference type="PANTHER" id="PTHR43557">
    <property type="entry name" value="APOPTOSIS-INDUCING FACTOR 1"/>
    <property type="match status" value="1"/>
</dbReference>
<name>A0A914CB65_9BILA</name>
<keyword evidence="5" id="KW-0479">Metal-binding</keyword>
<evidence type="ECO:0000256" key="1">
    <source>
        <dbReference type="ARBA" id="ARBA00001974"/>
    </source>
</evidence>
<dbReference type="GO" id="GO:0005737">
    <property type="term" value="C:cytoplasm"/>
    <property type="evidence" value="ECO:0007669"/>
    <property type="project" value="TreeGrafter"/>
</dbReference>
<protein>
    <submittedName>
        <fullName evidence="14">Uncharacterized protein</fullName>
    </submittedName>
</protein>
<dbReference type="Proteomes" id="UP000887540">
    <property type="component" value="Unplaced"/>
</dbReference>
<sequence>MYTEPQGRRIKVYRNGDPYHKGINVVLNTKHTHDIDQLLDVINDKIGLISGAKRLFTLKGHRVNYTDSLEHNKAYVASSGSFTPMDYGKETEFRFSSPQRSNSLSRRKVDKSPSSTLTRSSRSIEKFQHNGNGISNGRSKSQQPTKKQYKEDKKKDVKSKTTKAVIVKKSPKKKESTYTTTECNFLLCKLDEIVFDKPTRFYIGPKVFDDPDESHAIVLIKTLFNGNVKYYALPNWCPYCLASLDEGVLVGPVLRCDRQGSGYDIRTGELIDGPGFDNLPTYKTMVDEFNEVIYLVATIGQIRQTKVVPKFGKEDKDKFSERHTIVVGSGPAALTCIETLRKEGWGYPITMVTKEDTYPYDRQLLSKSYYSNDEGISIRDENFFNQVLVVSRWLKTPVNSIDYTKKTFIHDSDPEHPSDFQNLVLAMGAEPKKLQVPGAELSGIHYFRTIDDAIKIYNETVYKDNVDEFNLVHVCIIGSELLAYELAGMMVDEANIGTIVVIDPAKKPFSILGSSISAEFSQICKDKGITICCGEPVKEFIGDSKKHIKEVHTNSTIVKTTIVIICQGVKPATSCLDGKKIKLTKDGHVVVNKFMQTSQKDVYAIGDCVEFPLWKNNSGNKPGGERRVTLPYWYLAQVQGRIAARAILGKKENRKIVPFFWTNFLDYIVTFCGDPTIKYDKEYSRGFMSSGSIITYFLKNDEVVAVSNYGPANVAVQFIELFQRGIKVTYKDIEK</sequence>
<evidence type="ECO:0000256" key="8">
    <source>
        <dbReference type="ARBA" id="ARBA00023004"/>
    </source>
</evidence>
<evidence type="ECO:0000259" key="12">
    <source>
        <dbReference type="PROSITE" id="PS51296"/>
    </source>
</evidence>
<dbReference type="Pfam" id="PF03607">
    <property type="entry name" value="DCX"/>
    <property type="match status" value="1"/>
</dbReference>
<evidence type="ECO:0000313" key="14">
    <source>
        <dbReference type="WBParaSite" id="ACRNAN_Path_771.g2920.t1"/>
    </source>
</evidence>
<feature type="compositionally biased region" description="Polar residues" evidence="10">
    <location>
        <begin position="129"/>
        <end position="144"/>
    </location>
</feature>
<dbReference type="GO" id="GO:0051537">
    <property type="term" value="F:2 iron, 2 sulfur cluster binding"/>
    <property type="evidence" value="ECO:0007669"/>
    <property type="project" value="UniProtKB-KW"/>
</dbReference>
<feature type="region of interest" description="Disordered" evidence="10">
    <location>
        <begin position="93"/>
        <end position="162"/>
    </location>
</feature>
<evidence type="ECO:0000256" key="10">
    <source>
        <dbReference type="SAM" id="MobiDB-lite"/>
    </source>
</evidence>
<dbReference type="Gene3D" id="2.102.10.10">
    <property type="entry name" value="Rieske [2Fe-2S] iron-sulphur domain"/>
    <property type="match status" value="1"/>
</dbReference>
<dbReference type="GO" id="GO:0016651">
    <property type="term" value="F:oxidoreductase activity, acting on NAD(P)H"/>
    <property type="evidence" value="ECO:0007669"/>
    <property type="project" value="TreeGrafter"/>
</dbReference>
<dbReference type="SUPFAM" id="SSF51905">
    <property type="entry name" value="FAD/NAD(P)-binding domain"/>
    <property type="match status" value="2"/>
</dbReference>
<proteinExistence type="inferred from homology"/>
<accession>A0A914CB65</accession>
<keyword evidence="13" id="KW-1185">Reference proteome</keyword>
<evidence type="ECO:0000256" key="4">
    <source>
        <dbReference type="ARBA" id="ARBA00022714"/>
    </source>
</evidence>
<dbReference type="SUPFAM" id="SSF89837">
    <property type="entry name" value="Doublecortin (DC)"/>
    <property type="match status" value="1"/>
</dbReference>
<feature type="domain" description="Doublecortin" evidence="11">
    <location>
        <begin position="8"/>
        <end position="88"/>
    </location>
</feature>
<dbReference type="SUPFAM" id="SSF50022">
    <property type="entry name" value="ISP domain"/>
    <property type="match status" value="1"/>
</dbReference>
<dbReference type="Gene3D" id="3.30.390.30">
    <property type="match status" value="1"/>
</dbReference>
<dbReference type="PROSITE" id="PS51296">
    <property type="entry name" value="RIESKE"/>
    <property type="match status" value="1"/>
</dbReference>
<evidence type="ECO:0000259" key="11">
    <source>
        <dbReference type="PROSITE" id="PS50309"/>
    </source>
</evidence>
<dbReference type="SUPFAM" id="SSF55424">
    <property type="entry name" value="FAD/NAD-linked reductases, dimerisation (C-terminal) domain"/>
    <property type="match status" value="1"/>
</dbReference>
<evidence type="ECO:0000256" key="7">
    <source>
        <dbReference type="ARBA" id="ARBA00023002"/>
    </source>
</evidence>
<keyword evidence="8" id="KW-0408">Iron</keyword>
<dbReference type="InterPro" id="IPR003533">
    <property type="entry name" value="Doublecortin_dom"/>
</dbReference>
<dbReference type="InterPro" id="IPR050446">
    <property type="entry name" value="FAD-oxidoreductase/Apoptosis"/>
</dbReference>
<feature type="domain" description="Rieske" evidence="12">
    <location>
        <begin position="225"/>
        <end position="293"/>
    </location>
</feature>
<dbReference type="Pfam" id="PF00355">
    <property type="entry name" value="Rieske"/>
    <property type="match status" value="1"/>
</dbReference>
<feature type="compositionally biased region" description="Polar residues" evidence="10">
    <location>
        <begin position="94"/>
        <end position="104"/>
    </location>
</feature>
<dbReference type="InterPro" id="IPR016156">
    <property type="entry name" value="FAD/NAD-linked_Rdtase_dimer_sf"/>
</dbReference>
<dbReference type="WBParaSite" id="ACRNAN_Path_771.g2920.t1">
    <property type="protein sequence ID" value="ACRNAN_Path_771.g2920.t1"/>
    <property type="gene ID" value="ACRNAN_Path_771.g2920"/>
</dbReference>
<organism evidence="13 14">
    <name type="scientific">Acrobeloides nanus</name>
    <dbReference type="NCBI Taxonomy" id="290746"/>
    <lineage>
        <taxon>Eukaryota</taxon>
        <taxon>Metazoa</taxon>
        <taxon>Ecdysozoa</taxon>
        <taxon>Nematoda</taxon>
        <taxon>Chromadorea</taxon>
        <taxon>Rhabditida</taxon>
        <taxon>Tylenchina</taxon>
        <taxon>Cephalobomorpha</taxon>
        <taxon>Cephaloboidea</taxon>
        <taxon>Cephalobidae</taxon>
        <taxon>Acrobeloides</taxon>
    </lineage>
</organism>
<evidence type="ECO:0000256" key="2">
    <source>
        <dbReference type="ARBA" id="ARBA00006442"/>
    </source>
</evidence>
<dbReference type="InterPro" id="IPR036188">
    <property type="entry name" value="FAD/NAD-bd_sf"/>
</dbReference>
<keyword evidence="7" id="KW-0560">Oxidoreductase</keyword>
<keyword evidence="3" id="KW-0285">Flavoprotein</keyword>
<dbReference type="SMART" id="SM00537">
    <property type="entry name" value="DCX"/>
    <property type="match status" value="1"/>
</dbReference>
<keyword evidence="4" id="KW-0001">2Fe-2S</keyword>
<feature type="compositionally biased region" description="Basic and acidic residues" evidence="10">
    <location>
        <begin position="148"/>
        <end position="159"/>
    </location>
</feature>
<feature type="compositionally biased region" description="Low complexity" evidence="10">
    <location>
        <begin position="112"/>
        <end position="121"/>
    </location>
</feature>
<dbReference type="InterPro" id="IPR017941">
    <property type="entry name" value="Rieske_2Fe-2S"/>
</dbReference>
<evidence type="ECO:0000256" key="5">
    <source>
        <dbReference type="ARBA" id="ARBA00022723"/>
    </source>
</evidence>
<comment type="cofactor">
    <cofactor evidence="1">
        <name>FAD</name>
        <dbReference type="ChEBI" id="CHEBI:57692"/>
    </cofactor>
</comment>
<dbReference type="Gene3D" id="3.10.20.230">
    <property type="entry name" value="Doublecortin domain"/>
    <property type="match status" value="1"/>
</dbReference>
<dbReference type="GO" id="GO:0046872">
    <property type="term" value="F:metal ion binding"/>
    <property type="evidence" value="ECO:0007669"/>
    <property type="project" value="UniProtKB-KW"/>
</dbReference>
<keyword evidence="6" id="KW-0274">FAD</keyword>
<evidence type="ECO:0000313" key="13">
    <source>
        <dbReference type="Proteomes" id="UP000887540"/>
    </source>
</evidence>
<dbReference type="InterPro" id="IPR023753">
    <property type="entry name" value="FAD/NAD-binding_dom"/>
</dbReference>
<dbReference type="AlphaFoldDB" id="A0A914CB65"/>
<reference evidence="14" key="1">
    <citation type="submission" date="2022-11" db="UniProtKB">
        <authorList>
            <consortium name="WormBaseParasite"/>
        </authorList>
    </citation>
    <scope>IDENTIFICATION</scope>
</reference>
<evidence type="ECO:0000256" key="9">
    <source>
        <dbReference type="ARBA" id="ARBA00023014"/>
    </source>
</evidence>
<dbReference type="PANTHER" id="PTHR43557:SF2">
    <property type="entry name" value="RIESKE DOMAIN-CONTAINING PROTEIN-RELATED"/>
    <property type="match status" value="1"/>
</dbReference>
<comment type="similarity">
    <text evidence="2">Belongs to the FAD-dependent oxidoreductase family.</text>
</comment>
<dbReference type="Gene3D" id="3.50.50.60">
    <property type="entry name" value="FAD/NAD(P)-binding domain"/>
    <property type="match status" value="2"/>
</dbReference>
<evidence type="ECO:0000256" key="6">
    <source>
        <dbReference type="ARBA" id="ARBA00022827"/>
    </source>
</evidence>
<dbReference type="InterPro" id="IPR036922">
    <property type="entry name" value="Rieske_2Fe-2S_sf"/>
</dbReference>
<dbReference type="PRINTS" id="PR00368">
    <property type="entry name" value="FADPNR"/>
</dbReference>
<keyword evidence="9" id="KW-0411">Iron-sulfur</keyword>
<dbReference type="Pfam" id="PF07992">
    <property type="entry name" value="Pyr_redox_2"/>
    <property type="match status" value="1"/>
</dbReference>
<dbReference type="InterPro" id="IPR036572">
    <property type="entry name" value="Doublecortin_dom_sf"/>
</dbReference>
<evidence type="ECO:0000256" key="3">
    <source>
        <dbReference type="ARBA" id="ARBA00022630"/>
    </source>
</evidence>
<dbReference type="GO" id="GO:0035556">
    <property type="term" value="P:intracellular signal transduction"/>
    <property type="evidence" value="ECO:0007669"/>
    <property type="project" value="InterPro"/>
</dbReference>
<dbReference type="PROSITE" id="PS50309">
    <property type="entry name" value="DC"/>
    <property type="match status" value="1"/>
</dbReference>